<dbReference type="EMBL" id="LFNG01000014">
    <property type="protein sequence ID" value="KMQ70664.1"/>
    <property type="molecule type" value="Genomic_DNA"/>
</dbReference>
<dbReference type="RefSeq" id="WP_048500080.1">
    <property type="nucleotide sequence ID" value="NZ_LFNG01000014.1"/>
</dbReference>
<gene>
    <name evidence="1" type="ORF">ACM44_10905</name>
</gene>
<reference evidence="1 2" key="1">
    <citation type="journal article" date="2004" name="Int. J. Syst. Evol. Microbiol.">
        <title>Kaistella koreensis gen. nov., sp. nov., a novel member of the Chryseobacterium-Bergeyella-Riemerella branch.</title>
        <authorList>
            <person name="Kim M.K."/>
            <person name="Im W.T."/>
            <person name="Shin Y.K."/>
            <person name="Lim J.H."/>
            <person name="Kim S.H."/>
            <person name="Lee B.C."/>
            <person name="Park M.Y."/>
            <person name="Lee K.Y."/>
            <person name="Lee S.T."/>
        </authorList>
    </citation>
    <scope>NUCLEOTIDE SEQUENCE [LARGE SCALE GENOMIC DNA]</scope>
    <source>
        <strain evidence="1 2">CCUG 49689</strain>
    </source>
</reference>
<dbReference type="InterPro" id="IPR008651">
    <property type="entry name" value="Uncharacterised_HicB"/>
</dbReference>
<sequence length="111" mass="12607">METLKYKDFYGSIEVNQEDDTLYGKVLGLEKSVLITYEGNTVAELKKDFRNAVDDYLEHCKEHNLPTHKSYSGTLNVRLTPQIHAKIAQLAEQAGLSINAFIKETLQKAMM</sequence>
<accession>A0A0J7IXY3</accession>
<organism evidence="1 2">
    <name type="scientific">Chryseobacterium koreense CCUG 49689</name>
    <dbReference type="NCBI Taxonomy" id="1304281"/>
    <lineage>
        <taxon>Bacteria</taxon>
        <taxon>Pseudomonadati</taxon>
        <taxon>Bacteroidota</taxon>
        <taxon>Flavobacteriia</taxon>
        <taxon>Flavobacteriales</taxon>
        <taxon>Weeksellaceae</taxon>
        <taxon>Chryseobacterium group</taxon>
        <taxon>Chryseobacterium</taxon>
    </lineage>
</organism>
<dbReference type="InterPro" id="IPR035069">
    <property type="entry name" value="TTHA1013/TTHA0281-like"/>
</dbReference>
<dbReference type="SUPFAM" id="SSF143100">
    <property type="entry name" value="TTHA1013/TTHA0281-like"/>
    <property type="match status" value="1"/>
</dbReference>
<dbReference type="InterPro" id="IPR010985">
    <property type="entry name" value="Ribbon_hlx_hlx"/>
</dbReference>
<dbReference type="SUPFAM" id="SSF47598">
    <property type="entry name" value="Ribbon-helix-helix"/>
    <property type="match status" value="1"/>
</dbReference>
<dbReference type="GO" id="GO:0006355">
    <property type="term" value="P:regulation of DNA-templated transcription"/>
    <property type="evidence" value="ECO:0007669"/>
    <property type="project" value="InterPro"/>
</dbReference>
<keyword evidence="2" id="KW-1185">Reference proteome</keyword>
<dbReference type="Gene3D" id="1.10.1220.10">
    <property type="entry name" value="Met repressor-like"/>
    <property type="match status" value="1"/>
</dbReference>
<dbReference type="Pfam" id="PF05534">
    <property type="entry name" value="HicB"/>
    <property type="match status" value="1"/>
</dbReference>
<dbReference type="AlphaFoldDB" id="A0A0J7IXY3"/>
<dbReference type="Proteomes" id="UP000035900">
    <property type="component" value="Unassembled WGS sequence"/>
</dbReference>
<dbReference type="PATRIC" id="fig|1304281.5.peg.2345"/>
<comment type="caution">
    <text evidence="1">The sequence shown here is derived from an EMBL/GenBank/DDBJ whole genome shotgun (WGS) entry which is preliminary data.</text>
</comment>
<dbReference type="InterPro" id="IPR013321">
    <property type="entry name" value="Arc_rbn_hlx_hlx"/>
</dbReference>
<proteinExistence type="predicted"/>
<dbReference type="OrthoDB" id="5297106at2"/>
<name>A0A0J7IXY3_9FLAO</name>
<evidence type="ECO:0000313" key="1">
    <source>
        <dbReference type="EMBL" id="KMQ70664.1"/>
    </source>
</evidence>
<protein>
    <submittedName>
        <fullName evidence="1">HicB</fullName>
    </submittedName>
</protein>
<evidence type="ECO:0000313" key="2">
    <source>
        <dbReference type="Proteomes" id="UP000035900"/>
    </source>
</evidence>